<sequence>MTMMNRFPNYHGSKTIALPVHGDQSYRQGMMALAAAVLMMASVHIAQAQTAPFDRGSFVFTADEHGNSISAIDLAAGSVETMPIPVSPHNIQITADGTLLLAVGEPEEGHGHGESAGAHDGAEAKGRLLVLDPAGLASGVLDEIIVGAHPAHVVADQNGERAYVTNAGDNTVSVVDLVARKLVANIDTGRYPHGLRISPDGREIYVANVEDGTVSVIGTEGFTELARIPVGNTPVQVGFTPEGTRVYVSLRDENRVAVIDTATRSMIGTIEVGRNPIQVYATPDGRSVYVANQGTDAEPADTVSVIDVASGRVVETIRTGMGAHGVVVSGDGAWVFVTNIADGTVSAIEVATGNVVASFPVGSGPNGITYRSPQP</sequence>
<feature type="domain" description="YNCE-like beta-propeller" evidence="2">
    <location>
        <begin position="227"/>
        <end position="368"/>
    </location>
</feature>
<dbReference type="Pfam" id="PF21783">
    <property type="entry name" value="YNCE"/>
    <property type="match status" value="1"/>
</dbReference>
<dbReference type="InterPro" id="IPR051200">
    <property type="entry name" value="Host-pathogen_enzymatic-act"/>
</dbReference>
<organism evidence="3 4">
    <name type="scientific">Aurantimonas aggregata</name>
    <dbReference type="NCBI Taxonomy" id="2047720"/>
    <lineage>
        <taxon>Bacteria</taxon>
        <taxon>Pseudomonadati</taxon>
        <taxon>Pseudomonadota</taxon>
        <taxon>Alphaproteobacteria</taxon>
        <taxon>Hyphomicrobiales</taxon>
        <taxon>Aurantimonadaceae</taxon>
        <taxon>Aurantimonas</taxon>
    </lineage>
</organism>
<name>A0A6L9MPG3_9HYPH</name>
<dbReference type="InterPro" id="IPR011964">
    <property type="entry name" value="YVTN_b-propeller_repeat"/>
</dbReference>
<reference evidence="3 4" key="1">
    <citation type="submission" date="2020-01" db="EMBL/GenBank/DDBJ databases">
        <title>Genomes of bacteria type strains.</title>
        <authorList>
            <person name="Chen J."/>
            <person name="Zhu S."/>
            <person name="Chen J."/>
        </authorList>
    </citation>
    <scope>NUCLEOTIDE SEQUENCE [LARGE SCALE GENOMIC DNA]</scope>
    <source>
        <strain evidence="3 4">KCTC 52919</strain>
    </source>
</reference>
<dbReference type="InterPro" id="IPR011045">
    <property type="entry name" value="N2O_reductase_N"/>
</dbReference>
<dbReference type="InterPro" id="IPR048433">
    <property type="entry name" value="YNCE-like_beta-prop"/>
</dbReference>
<comment type="caution">
    <text evidence="3">The sequence shown here is derived from an EMBL/GenBank/DDBJ whole genome shotgun (WGS) entry which is preliminary data.</text>
</comment>
<dbReference type="NCBIfam" id="TIGR02276">
    <property type="entry name" value="beta_rpt_yvtn"/>
    <property type="match status" value="4"/>
</dbReference>
<dbReference type="EMBL" id="JAAAMJ010000038">
    <property type="protein sequence ID" value="NDV89348.1"/>
    <property type="molecule type" value="Genomic_DNA"/>
</dbReference>
<keyword evidence="1" id="KW-0732">Signal</keyword>
<gene>
    <name evidence="3" type="ORF">GTW51_22045</name>
</gene>
<proteinExistence type="predicted"/>
<evidence type="ECO:0000313" key="3">
    <source>
        <dbReference type="EMBL" id="NDV89348.1"/>
    </source>
</evidence>
<dbReference type="SUPFAM" id="SSF50974">
    <property type="entry name" value="Nitrous oxide reductase, N-terminal domain"/>
    <property type="match status" value="1"/>
</dbReference>
<dbReference type="AlphaFoldDB" id="A0A6L9MPG3"/>
<dbReference type="InterPro" id="IPR015943">
    <property type="entry name" value="WD40/YVTN_repeat-like_dom_sf"/>
</dbReference>
<evidence type="ECO:0000313" key="4">
    <source>
        <dbReference type="Proteomes" id="UP000476332"/>
    </source>
</evidence>
<accession>A0A6L9MPG3</accession>
<dbReference type="PANTHER" id="PTHR47197:SF3">
    <property type="entry name" value="DIHYDRO-HEME D1 DEHYDROGENASE"/>
    <property type="match status" value="1"/>
</dbReference>
<dbReference type="PANTHER" id="PTHR47197">
    <property type="entry name" value="PROTEIN NIRF"/>
    <property type="match status" value="1"/>
</dbReference>
<dbReference type="Proteomes" id="UP000476332">
    <property type="component" value="Unassembled WGS sequence"/>
</dbReference>
<protein>
    <submittedName>
        <fullName evidence="3">Beta-propeller fold lactonase family protein</fullName>
    </submittedName>
</protein>
<evidence type="ECO:0000256" key="1">
    <source>
        <dbReference type="ARBA" id="ARBA00022729"/>
    </source>
</evidence>
<evidence type="ECO:0000259" key="2">
    <source>
        <dbReference type="Pfam" id="PF21783"/>
    </source>
</evidence>
<dbReference type="Gene3D" id="2.130.10.10">
    <property type="entry name" value="YVTN repeat-like/Quinoprotein amine dehydrogenase"/>
    <property type="match status" value="3"/>
</dbReference>
<keyword evidence="4" id="KW-1185">Reference proteome</keyword>